<dbReference type="PANTHER" id="PTHR42745">
    <property type="match status" value="1"/>
</dbReference>
<dbReference type="Gene3D" id="3.40.50.10490">
    <property type="entry name" value="Glucose-6-phosphate isomerase like protein, domain 1"/>
    <property type="match status" value="1"/>
</dbReference>
<dbReference type="EMBL" id="LR134533">
    <property type="protein sequence ID" value="VEJ51001.1"/>
    <property type="molecule type" value="Genomic_DNA"/>
</dbReference>
<dbReference type="SUPFAM" id="SSF53697">
    <property type="entry name" value="SIS domain"/>
    <property type="match status" value="1"/>
</dbReference>
<dbReference type="InterPro" id="IPR046348">
    <property type="entry name" value="SIS_dom_sf"/>
</dbReference>
<protein>
    <submittedName>
        <fullName evidence="10">KpsF</fullName>
        <ecNumber evidence="10">5.3.1.13</ecNumber>
    </submittedName>
</protein>
<dbReference type="InterPro" id="IPR050986">
    <property type="entry name" value="GutQ/KpsF_isomerases"/>
</dbReference>
<dbReference type="EC" id="5.3.1.13" evidence="10"/>
<keyword evidence="3 7" id="KW-0129">CBS domain</keyword>
<dbReference type="CDD" id="cd05014">
    <property type="entry name" value="SIS_Kpsf"/>
    <property type="match status" value="1"/>
</dbReference>
<dbReference type="InterPro" id="IPR035474">
    <property type="entry name" value="SIS_Kpsf"/>
</dbReference>
<feature type="domain" description="CBS" evidence="8">
    <location>
        <begin position="268"/>
        <end position="321"/>
    </location>
</feature>
<keyword evidence="10" id="KW-0413">Isomerase</keyword>
<evidence type="ECO:0000256" key="1">
    <source>
        <dbReference type="ARBA" id="ARBA00008165"/>
    </source>
</evidence>
<dbReference type="InterPro" id="IPR004800">
    <property type="entry name" value="KdsD/KpsF-type"/>
</dbReference>
<dbReference type="NCBIfam" id="TIGR00393">
    <property type="entry name" value="kpsF"/>
    <property type="match status" value="1"/>
</dbReference>
<organism evidence="10 11">
    <name type="scientific">Neisseria weaveri</name>
    <dbReference type="NCBI Taxonomy" id="28091"/>
    <lineage>
        <taxon>Bacteria</taxon>
        <taxon>Pseudomonadati</taxon>
        <taxon>Pseudomonadota</taxon>
        <taxon>Betaproteobacteria</taxon>
        <taxon>Neisseriales</taxon>
        <taxon>Neisseriaceae</taxon>
        <taxon>Neisseria</taxon>
    </lineage>
</organism>
<comment type="similarity">
    <text evidence="1 4">Belongs to the SIS family. GutQ/KpsF subfamily.</text>
</comment>
<keyword evidence="5" id="KW-0862">Zinc</keyword>
<evidence type="ECO:0000256" key="2">
    <source>
        <dbReference type="ARBA" id="ARBA00022737"/>
    </source>
</evidence>
<dbReference type="RefSeq" id="WP_004283239.1">
    <property type="nucleotide sequence ID" value="NZ_CAUJRG010000007.1"/>
</dbReference>
<dbReference type="PROSITE" id="PS51371">
    <property type="entry name" value="CBS"/>
    <property type="match status" value="2"/>
</dbReference>
<sequence length="321" mass="35092">MKSEILQHALATMRQEAEAIETMATRLNEQFEQAVQAIMGMKGRVIVVGMGKSGIIGQKIAATMASTGTPAFFVHPGEAFHGDLGMIKPVDVTLLISNSGETEEVIRILPFLQYQQNKIIAMTGNTHSTLAENADIVLDINVSREACSNNLAPTSSTTCTLVMGDALAMVLSSQKNFKPEDFARFHPGGSLGRKLLTRVSDVMKKKNLPTCTPDDLFKDVVHSINRGQSGLALVMENNRLQGIITDGDIRRAFDREDNFTTLRAKDIMTPNPKWVAPDVRFGEAEAYMRASKINSLVVQNTEKEVVGILCIYDLKDAPPAV</sequence>
<dbReference type="SMART" id="SM00116">
    <property type="entry name" value="CBS"/>
    <property type="match status" value="2"/>
</dbReference>
<evidence type="ECO:0000313" key="10">
    <source>
        <dbReference type="EMBL" id="VEJ51001.1"/>
    </source>
</evidence>
<evidence type="ECO:0000256" key="7">
    <source>
        <dbReference type="PROSITE-ProRule" id="PRU00703"/>
    </source>
</evidence>
<dbReference type="OrthoDB" id="9762536at2"/>
<evidence type="ECO:0000259" key="8">
    <source>
        <dbReference type="PROSITE" id="PS51371"/>
    </source>
</evidence>
<name>A0A448VMN2_9NEIS</name>
<proteinExistence type="inferred from homology"/>
<feature type="binding site" evidence="5">
    <location>
        <position position="75"/>
    </location>
    <ligand>
        <name>Zn(2+)</name>
        <dbReference type="ChEBI" id="CHEBI:29105"/>
    </ligand>
</feature>
<dbReference type="FunFam" id="3.40.50.10490:FF:000011">
    <property type="entry name" value="Arabinose 5-phosphate isomerase"/>
    <property type="match status" value="1"/>
</dbReference>
<feature type="site" description="Catalytically relevant" evidence="6">
    <location>
        <position position="104"/>
    </location>
</feature>
<evidence type="ECO:0000256" key="3">
    <source>
        <dbReference type="ARBA" id="ARBA00023122"/>
    </source>
</evidence>
<dbReference type="CDD" id="cd04604">
    <property type="entry name" value="CBS_pair_SIS_assoc"/>
    <property type="match status" value="1"/>
</dbReference>
<dbReference type="STRING" id="28091.SAMEA3174300_01606"/>
<dbReference type="SUPFAM" id="SSF54631">
    <property type="entry name" value="CBS-domain pair"/>
    <property type="match status" value="1"/>
</dbReference>
<evidence type="ECO:0000256" key="6">
    <source>
        <dbReference type="PIRSR" id="PIRSR004692-3"/>
    </source>
</evidence>
<dbReference type="GO" id="GO:0046872">
    <property type="term" value="F:metal ion binding"/>
    <property type="evidence" value="ECO:0007669"/>
    <property type="project" value="UniProtKB-KW"/>
</dbReference>
<dbReference type="Pfam" id="PF01380">
    <property type="entry name" value="SIS"/>
    <property type="match status" value="1"/>
</dbReference>
<gene>
    <name evidence="10" type="primary">kpsF</name>
    <name evidence="10" type="ORF">NCTC12742_00982</name>
</gene>
<evidence type="ECO:0000256" key="5">
    <source>
        <dbReference type="PIRSR" id="PIRSR004692-2"/>
    </source>
</evidence>
<feature type="domain" description="SIS" evidence="9">
    <location>
        <begin position="34"/>
        <end position="177"/>
    </location>
</feature>
<reference evidence="10 11" key="1">
    <citation type="submission" date="2018-12" db="EMBL/GenBank/DDBJ databases">
        <authorList>
            <consortium name="Pathogen Informatics"/>
        </authorList>
    </citation>
    <scope>NUCLEOTIDE SEQUENCE [LARGE SCALE GENOMIC DNA]</scope>
    <source>
        <strain evidence="10 11">NCTC12742</strain>
    </source>
</reference>
<feature type="site" description="Catalytically relevant" evidence="6">
    <location>
        <position position="52"/>
    </location>
</feature>
<feature type="site" description="Catalytically relevant" evidence="6">
    <location>
        <position position="145"/>
    </location>
</feature>
<dbReference type="GO" id="GO:0097367">
    <property type="term" value="F:carbohydrate derivative binding"/>
    <property type="evidence" value="ECO:0007669"/>
    <property type="project" value="InterPro"/>
</dbReference>
<dbReference type="GO" id="GO:0019146">
    <property type="term" value="F:arabinose-5-phosphate isomerase activity"/>
    <property type="evidence" value="ECO:0007669"/>
    <property type="project" value="UniProtKB-EC"/>
</dbReference>
<feature type="domain" description="CBS" evidence="8">
    <location>
        <begin position="203"/>
        <end position="261"/>
    </location>
</feature>
<dbReference type="PIRSF" id="PIRSF004692">
    <property type="entry name" value="KdsD_KpsF"/>
    <property type="match status" value="1"/>
</dbReference>
<dbReference type="Pfam" id="PF00571">
    <property type="entry name" value="CBS"/>
    <property type="match status" value="2"/>
</dbReference>
<evidence type="ECO:0000313" key="11">
    <source>
        <dbReference type="Proteomes" id="UP000272771"/>
    </source>
</evidence>
<dbReference type="GO" id="GO:1901135">
    <property type="term" value="P:carbohydrate derivative metabolic process"/>
    <property type="evidence" value="ECO:0007669"/>
    <property type="project" value="InterPro"/>
</dbReference>
<dbReference type="InterPro" id="IPR000644">
    <property type="entry name" value="CBS_dom"/>
</dbReference>
<dbReference type="PANTHER" id="PTHR42745:SF1">
    <property type="entry name" value="ARABINOSE 5-PHOSPHATE ISOMERASE KDSD"/>
    <property type="match status" value="1"/>
</dbReference>
<evidence type="ECO:0000256" key="4">
    <source>
        <dbReference type="PIRNR" id="PIRNR004692"/>
    </source>
</evidence>
<dbReference type="AlphaFoldDB" id="A0A448VMN2"/>
<evidence type="ECO:0000259" key="9">
    <source>
        <dbReference type="PROSITE" id="PS51464"/>
    </source>
</evidence>
<accession>A0A448VMN2</accession>
<dbReference type="InterPro" id="IPR046342">
    <property type="entry name" value="CBS_dom_sf"/>
</dbReference>
<dbReference type="GO" id="GO:0005975">
    <property type="term" value="P:carbohydrate metabolic process"/>
    <property type="evidence" value="ECO:0007669"/>
    <property type="project" value="InterPro"/>
</dbReference>
<dbReference type="Proteomes" id="UP000272771">
    <property type="component" value="Chromosome"/>
</dbReference>
<keyword evidence="11" id="KW-1185">Reference proteome</keyword>
<keyword evidence="5" id="KW-0479">Metal-binding</keyword>
<keyword evidence="2" id="KW-0677">Repeat</keyword>
<dbReference type="InterPro" id="IPR001347">
    <property type="entry name" value="SIS_dom"/>
</dbReference>
<dbReference type="Gene3D" id="3.10.580.10">
    <property type="entry name" value="CBS-domain"/>
    <property type="match status" value="1"/>
</dbReference>
<feature type="site" description="Catalytically relevant" evidence="6">
    <location>
        <position position="186"/>
    </location>
</feature>
<dbReference type="PROSITE" id="PS51464">
    <property type="entry name" value="SIS"/>
    <property type="match status" value="1"/>
</dbReference>